<keyword evidence="2 4" id="KW-0808">Transferase</keyword>
<sequence length="400" mass="43007">MTVDPSLILRLAGRGDGVTADGRHVPLAAPGDSIGADGTIFAGPHHQTPPCRHYPRCGGCQLQHVDDDSYAKFLRDRVAAALTAQKLPVPDILEPHLSPPNSRRRATLKAMRLGGSVLVGFNEGRSHKLVDVRQCTILHPALFALVAPLRKLMGQLLGRRSLATIQLTLADQGADVLISGVEADGLEAHDALHEFAATNRIARLTLDEGHGPEDRWAPEPVTITLGGVPVPLPHASFLQATKEGEDALVQSVQQILEGASDVADLFAGLGTFALALAPGSHVLAVEAARDPILALRRAANLRQLPLICDHRDLYRRPLTVQDLKPFAGVVIDPPRAGAEEQAKTLAQSDVSVIAYVSCNPQSFARDMQILGSGGYHLQWVRPVGQFRWSTHTELVARISR</sequence>
<feature type="active site" evidence="5">
    <location>
        <position position="358"/>
    </location>
</feature>
<dbReference type="InterPro" id="IPR030390">
    <property type="entry name" value="MeTrfase_TrmA_AS"/>
</dbReference>
<evidence type="ECO:0000256" key="2">
    <source>
        <dbReference type="ARBA" id="ARBA00022679"/>
    </source>
</evidence>
<evidence type="ECO:0000313" key="7">
    <source>
        <dbReference type="Proteomes" id="UP000503018"/>
    </source>
</evidence>
<dbReference type="PROSITE" id="PS51687">
    <property type="entry name" value="SAM_MT_RNA_M5U"/>
    <property type="match status" value="1"/>
</dbReference>
<reference evidence="6 7" key="1">
    <citation type="submission" date="2020-01" db="EMBL/GenBank/DDBJ databases">
        <title>Sphingomonas sp. strain CSW-10.</title>
        <authorList>
            <person name="Chen W.-M."/>
        </authorList>
    </citation>
    <scope>NUCLEOTIDE SEQUENCE [LARGE SCALE GENOMIC DNA]</scope>
    <source>
        <strain evidence="6 7">CSW-10</strain>
    </source>
</reference>
<dbReference type="KEGG" id="slan:GV829_12005"/>
<evidence type="ECO:0000313" key="6">
    <source>
        <dbReference type="EMBL" id="QJQ33073.1"/>
    </source>
</evidence>
<dbReference type="Proteomes" id="UP000503018">
    <property type="component" value="Chromosome"/>
</dbReference>
<dbReference type="InterPro" id="IPR029063">
    <property type="entry name" value="SAM-dependent_MTases_sf"/>
</dbReference>
<gene>
    <name evidence="6" type="ORF">GV829_12005</name>
</gene>
<dbReference type="PANTHER" id="PTHR11061:SF49">
    <property type="entry name" value="23S RRNA (URACIL(1939)-C(5))-METHYLTRANSFERASE RLMD"/>
    <property type="match status" value="1"/>
</dbReference>
<dbReference type="GO" id="GO:0070475">
    <property type="term" value="P:rRNA base methylation"/>
    <property type="evidence" value="ECO:0007669"/>
    <property type="project" value="TreeGrafter"/>
</dbReference>
<organism evidence="6 7">
    <name type="scientific">Sphingomonas lacunae</name>
    <dbReference type="NCBI Taxonomy" id="2698828"/>
    <lineage>
        <taxon>Bacteria</taxon>
        <taxon>Pseudomonadati</taxon>
        <taxon>Pseudomonadota</taxon>
        <taxon>Alphaproteobacteria</taxon>
        <taxon>Sphingomonadales</taxon>
        <taxon>Sphingomonadaceae</taxon>
        <taxon>Sphingomonas</taxon>
    </lineage>
</organism>
<dbReference type="PANTHER" id="PTHR11061">
    <property type="entry name" value="RNA M5U METHYLTRANSFERASE"/>
    <property type="match status" value="1"/>
</dbReference>
<evidence type="ECO:0000256" key="3">
    <source>
        <dbReference type="ARBA" id="ARBA00022691"/>
    </source>
</evidence>
<keyword evidence="1 4" id="KW-0489">Methyltransferase</keyword>
<evidence type="ECO:0000256" key="1">
    <source>
        <dbReference type="ARBA" id="ARBA00022603"/>
    </source>
</evidence>
<dbReference type="Gene3D" id="2.40.50.1070">
    <property type="match status" value="1"/>
</dbReference>
<evidence type="ECO:0000256" key="5">
    <source>
        <dbReference type="PROSITE-ProRule" id="PRU10015"/>
    </source>
</evidence>
<comment type="similarity">
    <text evidence="4">Belongs to the class I-like SAM-binding methyltransferase superfamily. RNA M5U methyltransferase family.</text>
</comment>
<dbReference type="SUPFAM" id="SSF53335">
    <property type="entry name" value="S-adenosyl-L-methionine-dependent methyltransferases"/>
    <property type="match status" value="1"/>
</dbReference>
<dbReference type="AlphaFoldDB" id="A0A6M4AVD7"/>
<dbReference type="GO" id="GO:0070041">
    <property type="term" value="F:rRNA (uridine-C5-)-methyltransferase activity"/>
    <property type="evidence" value="ECO:0007669"/>
    <property type="project" value="TreeGrafter"/>
</dbReference>
<name>A0A6M4AVD7_9SPHN</name>
<dbReference type="Pfam" id="PF05958">
    <property type="entry name" value="tRNA_U5-meth_tr"/>
    <property type="match status" value="1"/>
</dbReference>
<feature type="binding site" evidence="4">
    <location>
        <position position="332"/>
    </location>
    <ligand>
        <name>S-adenosyl-L-methionine</name>
        <dbReference type="ChEBI" id="CHEBI:59789"/>
    </ligand>
</feature>
<proteinExistence type="inferred from homology"/>
<feature type="binding site" evidence="4">
    <location>
        <position position="266"/>
    </location>
    <ligand>
        <name>S-adenosyl-L-methionine</name>
        <dbReference type="ChEBI" id="CHEBI:59789"/>
    </ligand>
</feature>
<dbReference type="Gene3D" id="3.40.50.150">
    <property type="entry name" value="Vaccinia Virus protein VP39"/>
    <property type="match status" value="1"/>
</dbReference>
<dbReference type="InterPro" id="IPR010280">
    <property type="entry name" value="U5_MeTrfase_fam"/>
</dbReference>
<keyword evidence="7" id="KW-1185">Reference proteome</keyword>
<evidence type="ECO:0000256" key="4">
    <source>
        <dbReference type="PROSITE-ProRule" id="PRU01024"/>
    </source>
</evidence>
<accession>A0A6M4AVD7</accession>
<protein>
    <submittedName>
        <fullName evidence="6">Class I SAM-dependent RNA methyltransferase</fullName>
    </submittedName>
</protein>
<dbReference type="PROSITE" id="PS01230">
    <property type="entry name" value="TRMA_1"/>
    <property type="match status" value="1"/>
</dbReference>
<feature type="active site" description="Nucleophile" evidence="4">
    <location>
        <position position="358"/>
    </location>
</feature>
<feature type="binding site" evidence="4">
    <location>
        <position position="286"/>
    </location>
    <ligand>
        <name>S-adenosyl-L-methionine</name>
        <dbReference type="ChEBI" id="CHEBI:59789"/>
    </ligand>
</feature>
<feature type="binding site" evidence="4">
    <location>
        <position position="239"/>
    </location>
    <ligand>
        <name>S-adenosyl-L-methionine</name>
        <dbReference type="ChEBI" id="CHEBI:59789"/>
    </ligand>
</feature>
<dbReference type="EMBL" id="CP053015">
    <property type="protein sequence ID" value="QJQ33073.1"/>
    <property type="molecule type" value="Genomic_DNA"/>
</dbReference>
<keyword evidence="3 4" id="KW-0949">S-adenosyl-L-methionine</keyword>
<dbReference type="RefSeq" id="WP_169946971.1">
    <property type="nucleotide sequence ID" value="NZ_CP053015.1"/>
</dbReference>